<dbReference type="Pfam" id="PF00565">
    <property type="entry name" value="SNase"/>
    <property type="match status" value="1"/>
</dbReference>
<dbReference type="InterPro" id="IPR002071">
    <property type="entry name" value="Thermonucl_AS"/>
</dbReference>
<dbReference type="SMART" id="SM00318">
    <property type="entry name" value="SNc"/>
    <property type="match status" value="1"/>
</dbReference>
<dbReference type="PATRIC" id="fig|699431.3.peg.1948"/>
<proteinExistence type="predicted"/>
<dbReference type="SUPFAM" id="SSF50199">
    <property type="entry name" value="Staphylococcal nuclease"/>
    <property type="match status" value="1"/>
</dbReference>
<dbReference type="GO" id="GO:0003676">
    <property type="term" value="F:nucleic acid binding"/>
    <property type="evidence" value="ECO:0007669"/>
    <property type="project" value="InterPro"/>
</dbReference>
<dbReference type="PROSITE" id="PS51318">
    <property type="entry name" value="TAT"/>
    <property type="match status" value="1"/>
</dbReference>
<dbReference type="SUPFAM" id="SSF52317">
    <property type="entry name" value="Class I glutamine amidotransferase-like"/>
    <property type="match status" value="1"/>
</dbReference>
<dbReference type="PROSITE" id="PS01123">
    <property type="entry name" value="TNASE_1"/>
    <property type="match status" value="1"/>
</dbReference>
<evidence type="ECO:0000313" key="4">
    <source>
        <dbReference type="Proteomes" id="UP000050535"/>
    </source>
</evidence>
<evidence type="ECO:0000256" key="1">
    <source>
        <dbReference type="SAM" id="MobiDB-lite"/>
    </source>
</evidence>
<dbReference type="InterPro" id="IPR035437">
    <property type="entry name" value="SNase_OB-fold_sf"/>
</dbReference>
<dbReference type="PROSITE" id="PS50830">
    <property type="entry name" value="TNASE_3"/>
    <property type="match status" value="1"/>
</dbReference>
<dbReference type="STRING" id="699431.SY89_01898"/>
<dbReference type="InterPro" id="IPR029062">
    <property type="entry name" value="Class_I_gatase-like"/>
</dbReference>
<dbReference type="InterPro" id="IPR016071">
    <property type="entry name" value="Staphylococal_nuclease_OB-fold"/>
</dbReference>
<reference evidence="4" key="1">
    <citation type="submission" date="2013-11" db="EMBL/GenBank/DDBJ databases">
        <authorList>
            <person name="Hoang H.T."/>
            <person name="Killian M.L."/>
            <person name="Madson D.M."/>
            <person name="Arruda P.H.E."/>
            <person name="Sun D."/>
            <person name="Schwartz K.J."/>
            <person name="Yoon K."/>
        </authorList>
    </citation>
    <scope>NUCLEOTIDE SEQUENCE [LARGE SCALE GENOMIC DNA]</scope>
    <source>
        <strain evidence="4">CDK2</strain>
    </source>
</reference>
<dbReference type="InterPro" id="IPR025646">
    <property type="entry name" value="DUF4350"/>
</dbReference>
<dbReference type="GO" id="GO:0004518">
    <property type="term" value="F:nuclease activity"/>
    <property type="evidence" value="ECO:0007669"/>
    <property type="project" value="InterPro"/>
</dbReference>
<evidence type="ECO:0000313" key="3">
    <source>
        <dbReference type="EMBL" id="KPN31155.1"/>
    </source>
</evidence>
<dbReference type="Gene3D" id="2.40.50.90">
    <property type="match status" value="1"/>
</dbReference>
<comment type="caution">
    <text evidence="3">The sequence shown here is derived from an EMBL/GenBank/DDBJ whole genome shotgun (WGS) entry which is preliminary data.</text>
</comment>
<dbReference type="EMBL" id="LGUC01000001">
    <property type="protein sequence ID" value="KPN31155.1"/>
    <property type="molecule type" value="Genomic_DNA"/>
</dbReference>
<feature type="region of interest" description="Disordered" evidence="1">
    <location>
        <begin position="695"/>
        <end position="727"/>
    </location>
</feature>
<protein>
    <submittedName>
        <fullName evidence="3">ABC-type uncharacterized transport system</fullName>
    </submittedName>
</protein>
<feature type="compositionally biased region" description="Basic residues" evidence="1">
    <location>
        <begin position="716"/>
        <end position="727"/>
    </location>
</feature>
<evidence type="ECO:0000259" key="2">
    <source>
        <dbReference type="PROSITE" id="PS50830"/>
    </source>
</evidence>
<keyword evidence="4" id="KW-1185">Reference proteome</keyword>
<dbReference type="AlphaFoldDB" id="A0A0N8I029"/>
<name>A0A0N8I029_9EURY</name>
<feature type="domain" description="TNase-like" evidence="2">
    <location>
        <begin position="286"/>
        <end position="437"/>
    </location>
</feature>
<accession>A0A0N8I029</accession>
<gene>
    <name evidence="3" type="ORF">SY89_01898</name>
</gene>
<organism evidence="3 4">
    <name type="scientific">Halolamina pelagica</name>
    <dbReference type="NCBI Taxonomy" id="699431"/>
    <lineage>
        <taxon>Archaea</taxon>
        <taxon>Methanobacteriati</taxon>
        <taxon>Methanobacteriota</taxon>
        <taxon>Stenosarchaea group</taxon>
        <taxon>Halobacteria</taxon>
        <taxon>Halobacteriales</taxon>
        <taxon>Haloferacaceae</taxon>
    </lineage>
</organism>
<dbReference type="Pfam" id="PF14258">
    <property type="entry name" value="DUF4350"/>
    <property type="match status" value="2"/>
</dbReference>
<dbReference type="Proteomes" id="UP000050535">
    <property type="component" value="Unassembled WGS sequence"/>
</dbReference>
<sequence length="727" mass="77304">MAVMSARMRRRLFLKATAAGALLGGVGVSASGSALAATAEIEPLAFDSTASQLNAKREPLTDDSLVAVWASETAINVDEDGAEDAIDYPDDADIPLVSSDGGVVGFGAPIVENGADFATGNEEFVLNVLDAEADGPAVAFDDGHGQYYDSDSFSQFLKYAEDNGYQTTATDDLASALPDADAAIVTSPSEAFTDDELDALATFVDDGGALLLFDQSDFRNYDATANLNEIASALGLGFRFNDDQVLDEETNAGIGFVPKTERYNADAFDYFADRPGIAPPDLAKGERYEVDVRSVTDGDTIDVQFPNGYIDTVRILGIDTPETGDTEETTQEWEGIGDEPYLKARGDDATAFAEALLGDQTVSIRFDDEEPLRGDFGRLLAYIDVDTDGSGSYDTPYNRAAVREGYARVYDSGFGQHDSFLQEEFAARREGKRLWGESDPDASATIRNGDVEQLYAPYAAGVRTTDGRLDAKRVPVAAEPTATQLGADLAYTDGVPLVGIDQHARVAMTGSSLIDEAFEDDEFPDDVSGYGNYAFLTSLLDRLADREGDVLIDGGHGQFGAERSVGAEDAANYLRYLEGVGLGFEQVNDLTGDLLARGRALLISAPAEPFTDAELTRLREFVADGGGVVLLGGDVPTEHREHLDAVAEALATDLRLGSGRVIDEQSNLADRASLPTTGNVDDWYRLFDGYDADATYKGPRAGPGVPGESENGPGKGKGKGKGKGHGD</sequence>
<dbReference type="InterPro" id="IPR006311">
    <property type="entry name" value="TAT_signal"/>
</dbReference>